<dbReference type="InterPro" id="IPR000271">
    <property type="entry name" value="Ribosomal_bL34"/>
</dbReference>
<evidence type="ECO:0000256" key="1">
    <source>
        <dbReference type="ARBA" id="ARBA00010111"/>
    </source>
</evidence>
<dbReference type="OrthoDB" id="431691at2759"/>
<dbReference type="HAMAP" id="MF_00391">
    <property type="entry name" value="Ribosomal_bL34"/>
    <property type="match status" value="1"/>
</dbReference>
<dbReference type="PANTHER" id="PTHR14503">
    <property type="entry name" value="MITOCHONDRIAL RIBOSOMAL PROTEIN 34 FAMILY MEMBER"/>
    <property type="match status" value="1"/>
</dbReference>
<keyword evidence="2" id="KW-0689">Ribosomal protein</keyword>
<evidence type="ECO:0000256" key="2">
    <source>
        <dbReference type="ARBA" id="ARBA00022980"/>
    </source>
</evidence>
<name>A0A4V6ETR9_9BASI</name>
<evidence type="ECO:0000313" key="6">
    <source>
        <dbReference type="EMBL" id="TKY87729.1"/>
    </source>
</evidence>
<dbReference type="AlphaFoldDB" id="A0A4V6ETR9"/>
<protein>
    <recommendedName>
        <fullName evidence="4">Large ribosomal subunit protein bL34m</fullName>
    </recommendedName>
</protein>
<dbReference type="RefSeq" id="XP_029739714.1">
    <property type="nucleotide sequence ID" value="XM_029883908.1"/>
</dbReference>
<organism evidence="6 7">
    <name type="scientific">Sporisorium graminicola</name>
    <dbReference type="NCBI Taxonomy" id="280036"/>
    <lineage>
        <taxon>Eukaryota</taxon>
        <taxon>Fungi</taxon>
        <taxon>Dikarya</taxon>
        <taxon>Basidiomycota</taxon>
        <taxon>Ustilaginomycotina</taxon>
        <taxon>Ustilaginomycetes</taxon>
        <taxon>Ustilaginales</taxon>
        <taxon>Ustilaginaceae</taxon>
        <taxon>Sporisorium</taxon>
    </lineage>
</organism>
<dbReference type="GO" id="GO:0005762">
    <property type="term" value="C:mitochondrial large ribosomal subunit"/>
    <property type="evidence" value="ECO:0007669"/>
    <property type="project" value="TreeGrafter"/>
</dbReference>
<evidence type="ECO:0000313" key="7">
    <source>
        <dbReference type="Proteomes" id="UP000306050"/>
    </source>
</evidence>
<reference evidence="6 7" key="1">
    <citation type="submission" date="2019-05" db="EMBL/GenBank/DDBJ databases">
        <title>Sporisorium graminicola CBS 10092 draft sequencing and annotation.</title>
        <authorList>
            <person name="Solano-Gonzalez S."/>
            <person name="Caddick M.X."/>
            <person name="Darby A."/>
        </authorList>
    </citation>
    <scope>NUCLEOTIDE SEQUENCE [LARGE SCALE GENOMIC DNA]</scope>
    <source>
        <strain evidence="6 7">CBS 10092</strain>
    </source>
</reference>
<dbReference type="Proteomes" id="UP000306050">
    <property type="component" value="Chromosome SGRAM_20"/>
</dbReference>
<comment type="caution">
    <text evidence="6">The sequence shown here is derived from an EMBL/GenBank/DDBJ whole genome shotgun (WGS) entry which is preliminary data.</text>
</comment>
<feature type="compositionally biased region" description="Basic residues" evidence="5">
    <location>
        <begin position="117"/>
        <end position="126"/>
    </location>
</feature>
<dbReference type="PANTHER" id="PTHR14503:SF4">
    <property type="entry name" value="LARGE RIBOSOMAL SUBUNIT PROTEIN BL34M"/>
    <property type="match status" value="1"/>
</dbReference>
<dbReference type="Gene3D" id="1.10.287.3980">
    <property type="match status" value="1"/>
</dbReference>
<dbReference type="EMBL" id="SRRM01000012">
    <property type="protein sequence ID" value="TKY87729.1"/>
    <property type="molecule type" value="Genomic_DNA"/>
</dbReference>
<dbReference type="FunFam" id="1.10.287.3980:FF:000001">
    <property type="entry name" value="Mitochondrial ribosomal protein L34"/>
    <property type="match status" value="1"/>
</dbReference>
<dbReference type="KEGG" id="sgra:EX895_003310"/>
<sequence length="151" mass="16312">MPRLSPFRPLLRLASTSTSTATTTTTTTTTTALPPVASTSYARFATAPLLTRSAPTVSPYLRTALRPATPSLLSTTSTSSVLSLLSPSSSPSGVSTAALGQQTRSVTYGSEYQPSQRIRKRRHGFLARNKTKNGRKTIMRRRFRGKAKLSH</sequence>
<keyword evidence="3" id="KW-0687">Ribonucleoprotein</keyword>
<dbReference type="GO" id="GO:0003735">
    <property type="term" value="F:structural constituent of ribosome"/>
    <property type="evidence" value="ECO:0007669"/>
    <property type="project" value="InterPro"/>
</dbReference>
<dbReference type="GO" id="GO:0006412">
    <property type="term" value="P:translation"/>
    <property type="evidence" value="ECO:0007669"/>
    <property type="project" value="InterPro"/>
</dbReference>
<keyword evidence="7" id="KW-1185">Reference proteome</keyword>
<dbReference type="Pfam" id="PF00468">
    <property type="entry name" value="Ribosomal_L34"/>
    <property type="match status" value="1"/>
</dbReference>
<evidence type="ECO:0000256" key="5">
    <source>
        <dbReference type="SAM" id="MobiDB-lite"/>
    </source>
</evidence>
<feature type="region of interest" description="Disordered" evidence="5">
    <location>
        <begin position="68"/>
        <end position="126"/>
    </location>
</feature>
<accession>A0A4V6ETR9</accession>
<evidence type="ECO:0000256" key="4">
    <source>
        <dbReference type="ARBA" id="ARBA00035274"/>
    </source>
</evidence>
<gene>
    <name evidence="6" type="ORF">EX895_003310</name>
</gene>
<comment type="similarity">
    <text evidence="1">Belongs to the bacterial ribosomal protein bL34 family.</text>
</comment>
<evidence type="ECO:0000256" key="3">
    <source>
        <dbReference type="ARBA" id="ARBA00023274"/>
    </source>
</evidence>
<feature type="compositionally biased region" description="Low complexity" evidence="5">
    <location>
        <begin position="69"/>
        <end position="96"/>
    </location>
</feature>
<dbReference type="NCBIfam" id="TIGR01030">
    <property type="entry name" value="rpmH_bact"/>
    <property type="match status" value="1"/>
</dbReference>
<dbReference type="GeneID" id="40726205"/>
<feature type="compositionally biased region" description="Polar residues" evidence="5">
    <location>
        <begin position="98"/>
        <end position="116"/>
    </location>
</feature>
<proteinExistence type="inferred from homology"/>